<dbReference type="AlphaFoldDB" id="A0A2H1W8V6"/>
<dbReference type="EMBL" id="ODYU01007067">
    <property type="protein sequence ID" value="SOQ49511.1"/>
    <property type="molecule type" value="Genomic_DNA"/>
</dbReference>
<organism evidence="1">
    <name type="scientific">Spodoptera frugiperda</name>
    <name type="common">Fall armyworm</name>
    <dbReference type="NCBI Taxonomy" id="7108"/>
    <lineage>
        <taxon>Eukaryota</taxon>
        <taxon>Metazoa</taxon>
        <taxon>Ecdysozoa</taxon>
        <taxon>Arthropoda</taxon>
        <taxon>Hexapoda</taxon>
        <taxon>Insecta</taxon>
        <taxon>Pterygota</taxon>
        <taxon>Neoptera</taxon>
        <taxon>Endopterygota</taxon>
        <taxon>Lepidoptera</taxon>
        <taxon>Glossata</taxon>
        <taxon>Ditrysia</taxon>
        <taxon>Noctuoidea</taxon>
        <taxon>Noctuidae</taxon>
        <taxon>Amphipyrinae</taxon>
        <taxon>Spodoptera</taxon>
    </lineage>
</organism>
<gene>
    <name evidence="1" type="ORF">SFRICE_005965</name>
</gene>
<evidence type="ECO:0000313" key="1">
    <source>
        <dbReference type="EMBL" id="SOQ49511.1"/>
    </source>
</evidence>
<proteinExistence type="predicted"/>
<reference evidence="1" key="1">
    <citation type="submission" date="2016-07" db="EMBL/GenBank/DDBJ databases">
        <authorList>
            <person name="Bretaudeau A."/>
        </authorList>
    </citation>
    <scope>NUCLEOTIDE SEQUENCE</scope>
    <source>
        <strain evidence="1">Rice</strain>
        <tissue evidence="1">Whole body</tissue>
    </source>
</reference>
<protein>
    <submittedName>
        <fullName evidence="1">SFRICE_005965</fullName>
    </submittedName>
</protein>
<name>A0A2H1W8V6_SPOFR</name>
<sequence>MGMVPIHSRMGKLKLARHLFSLEIRNM</sequence>
<accession>A0A2H1W8V6</accession>